<comment type="caution">
    <text evidence="10">The sequence shown here is derived from an EMBL/GenBank/DDBJ whole genome shotgun (WGS) entry which is preliminary data.</text>
</comment>
<dbReference type="EMBL" id="MU853894">
    <property type="protein sequence ID" value="KAK3936120.1"/>
    <property type="molecule type" value="Genomic_DNA"/>
</dbReference>
<keyword evidence="6" id="KW-0325">Glycoprotein</keyword>
<comment type="similarity">
    <text evidence="7">Belongs to the ustYa family.</text>
</comment>
<evidence type="ECO:0000256" key="8">
    <source>
        <dbReference type="SAM" id="MobiDB-lite"/>
    </source>
</evidence>
<evidence type="ECO:0000256" key="3">
    <source>
        <dbReference type="ARBA" id="ARBA00022989"/>
    </source>
</evidence>
<keyword evidence="3 9" id="KW-1133">Transmembrane helix</keyword>
<dbReference type="AlphaFoldDB" id="A0AAN6MZQ5"/>
<sequence length="279" mass="31293">MFGSQLPEGYRPVGNTEDIEITSHPSSPETKRQSRTQSSLVLAVVSLLTLVVGFYAGRTIGPNTDSLCIAHTSNYGPILEDTKIRYTSVQFDGRFNHENIYRQDGSPTVDAAWEALGISYRPVVIPDELAAKSGLTPNHGRRAEKYGGGYLGNLEGLHHLHCLNLVRKSIFYNYDYYQTLGEHEFSNDGDVLRWHISHCLDVIRQQLMCTVDIGALGSVWINSTDGPYPFPDFRTNHICRNYEEIRAWAEMSQIPPDEELPEDFMEVPGPGVEILHGIP</sequence>
<evidence type="ECO:0000256" key="6">
    <source>
        <dbReference type="ARBA" id="ARBA00023180"/>
    </source>
</evidence>
<organism evidence="10 11">
    <name type="scientific">Diplogelasinospora grovesii</name>
    <dbReference type="NCBI Taxonomy" id="303347"/>
    <lineage>
        <taxon>Eukaryota</taxon>
        <taxon>Fungi</taxon>
        <taxon>Dikarya</taxon>
        <taxon>Ascomycota</taxon>
        <taxon>Pezizomycotina</taxon>
        <taxon>Sordariomycetes</taxon>
        <taxon>Sordariomycetidae</taxon>
        <taxon>Sordariales</taxon>
        <taxon>Diplogelasinosporaceae</taxon>
        <taxon>Diplogelasinospora</taxon>
    </lineage>
</organism>
<proteinExistence type="inferred from homology"/>
<keyword evidence="4" id="KW-0843">Virulence</keyword>
<dbReference type="InterPro" id="IPR021765">
    <property type="entry name" value="UstYa-like"/>
</dbReference>
<evidence type="ECO:0000256" key="2">
    <source>
        <dbReference type="ARBA" id="ARBA00022692"/>
    </source>
</evidence>
<gene>
    <name evidence="10" type="ORF">QBC46DRAFT_420336</name>
</gene>
<evidence type="ECO:0000313" key="11">
    <source>
        <dbReference type="Proteomes" id="UP001303473"/>
    </source>
</evidence>
<evidence type="ECO:0000256" key="7">
    <source>
        <dbReference type="ARBA" id="ARBA00035112"/>
    </source>
</evidence>
<name>A0AAN6MZQ5_9PEZI</name>
<evidence type="ECO:0000256" key="1">
    <source>
        <dbReference type="ARBA" id="ARBA00004167"/>
    </source>
</evidence>
<dbReference type="Proteomes" id="UP001303473">
    <property type="component" value="Unassembled WGS sequence"/>
</dbReference>
<dbReference type="GO" id="GO:0016020">
    <property type="term" value="C:membrane"/>
    <property type="evidence" value="ECO:0007669"/>
    <property type="project" value="UniProtKB-SubCell"/>
</dbReference>
<keyword evidence="11" id="KW-1185">Reference proteome</keyword>
<evidence type="ECO:0000256" key="5">
    <source>
        <dbReference type="ARBA" id="ARBA00023136"/>
    </source>
</evidence>
<accession>A0AAN6MZQ5</accession>
<protein>
    <recommendedName>
        <fullName evidence="12">Tat pathway signal sequence</fullName>
    </recommendedName>
</protein>
<evidence type="ECO:0000256" key="4">
    <source>
        <dbReference type="ARBA" id="ARBA00023026"/>
    </source>
</evidence>
<evidence type="ECO:0000256" key="9">
    <source>
        <dbReference type="SAM" id="Phobius"/>
    </source>
</evidence>
<evidence type="ECO:0000313" key="10">
    <source>
        <dbReference type="EMBL" id="KAK3936120.1"/>
    </source>
</evidence>
<feature type="transmembrane region" description="Helical" evidence="9">
    <location>
        <begin position="40"/>
        <end position="57"/>
    </location>
</feature>
<keyword evidence="5 9" id="KW-0472">Membrane</keyword>
<keyword evidence="2 9" id="KW-0812">Transmembrane</keyword>
<evidence type="ECO:0008006" key="12">
    <source>
        <dbReference type="Google" id="ProtNLM"/>
    </source>
</evidence>
<dbReference type="Pfam" id="PF11807">
    <property type="entry name" value="UstYa"/>
    <property type="match status" value="1"/>
</dbReference>
<feature type="region of interest" description="Disordered" evidence="8">
    <location>
        <begin position="1"/>
        <end position="35"/>
    </location>
</feature>
<comment type="subcellular location">
    <subcellularLocation>
        <location evidence="1">Membrane</location>
        <topology evidence="1">Single-pass membrane protein</topology>
    </subcellularLocation>
</comment>
<dbReference type="PANTHER" id="PTHR33365">
    <property type="entry name" value="YALI0B05434P"/>
    <property type="match status" value="1"/>
</dbReference>
<dbReference type="GO" id="GO:0043386">
    <property type="term" value="P:mycotoxin biosynthetic process"/>
    <property type="evidence" value="ECO:0007669"/>
    <property type="project" value="InterPro"/>
</dbReference>
<reference evidence="11" key="1">
    <citation type="journal article" date="2023" name="Mol. Phylogenet. Evol.">
        <title>Genome-scale phylogeny and comparative genomics of the fungal order Sordariales.</title>
        <authorList>
            <person name="Hensen N."/>
            <person name="Bonometti L."/>
            <person name="Westerberg I."/>
            <person name="Brannstrom I.O."/>
            <person name="Guillou S."/>
            <person name="Cros-Aarteil S."/>
            <person name="Calhoun S."/>
            <person name="Haridas S."/>
            <person name="Kuo A."/>
            <person name="Mondo S."/>
            <person name="Pangilinan J."/>
            <person name="Riley R."/>
            <person name="LaButti K."/>
            <person name="Andreopoulos B."/>
            <person name="Lipzen A."/>
            <person name="Chen C."/>
            <person name="Yan M."/>
            <person name="Daum C."/>
            <person name="Ng V."/>
            <person name="Clum A."/>
            <person name="Steindorff A."/>
            <person name="Ohm R.A."/>
            <person name="Martin F."/>
            <person name="Silar P."/>
            <person name="Natvig D.O."/>
            <person name="Lalanne C."/>
            <person name="Gautier V."/>
            <person name="Ament-Velasquez S.L."/>
            <person name="Kruys A."/>
            <person name="Hutchinson M.I."/>
            <person name="Powell A.J."/>
            <person name="Barry K."/>
            <person name="Miller A.N."/>
            <person name="Grigoriev I.V."/>
            <person name="Debuchy R."/>
            <person name="Gladieux P."/>
            <person name="Hiltunen Thoren M."/>
            <person name="Johannesson H."/>
        </authorList>
    </citation>
    <scope>NUCLEOTIDE SEQUENCE [LARGE SCALE GENOMIC DNA]</scope>
    <source>
        <strain evidence="11">CBS 340.73</strain>
    </source>
</reference>
<dbReference type="PANTHER" id="PTHR33365:SF13">
    <property type="entry name" value="TAT PATHWAY SIGNAL SEQUENCE"/>
    <property type="match status" value="1"/>
</dbReference>